<evidence type="ECO:0000313" key="2">
    <source>
        <dbReference type="Proteomes" id="UP000030700"/>
    </source>
</evidence>
<dbReference type="STRING" id="1499966.U14_01922"/>
<gene>
    <name evidence="1" type="ORF">U14_01922</name>
</gene>
<sequence>MNRIYQINEQCDVSIIISEMNDEERSRVDRHIEDFIASHAGAQTIGEDVRQGIRQGQMTTQVIERLSKWCHTGGAYTNGEEPARRLALDVLGTELPRLVDEEDVRLTDYRERILLILQQYIRTR</sequence>
<reference evidence="1" key="1">
    <citation type="journal article" date="2015" name="PeerJ">
        <title>First genomic representation of candidate bacterial phylum KSB3 points to enhanced environmental sensing as a trigger of wastewater bulking.</title>
        <authorList>
            <person name="Sekiguchi Y."/>
            <person name="Ohashi A."/>
            <person name="Parks D.H."/>
            <person name="Yamauchi T."/>
            <person name="Tyson G.W."/>
            <person name="Hugenholtz P."/>
        </authorList>
    </citation>
    <scope>NUCLEOTIDE SEQUENCE [LARGE SCALE GENOMIC DNA]</scope>
</reference>
<organism evidence="1">
    <name type="scientific">Candidatus Moduliflexus flocculans</name>
    <dbReference type="NCBI Taxonomy" id="1499966"/>
    <lineage>
        <taxon>Bacteria</taxon>
        <taxon>Candidatus Moduliflexota</taxon>
        <taxon>Candidatus Moduliflexia</taxon>
        <taxon>Candidatus Moduliflexales</taxon>
        <taxon>Candidatus Moduliflexaceae</taxon>
    </lineage>
</organism>
<evidence type="ECO:0000313" key="1">
    <source>
        <dbReference type="EMBL" id="GAK50689.1"/>
    </source>
</evidence>
<dbReference type="EMBL" id="DF820456">
    <property type="protein sequence ID" value="GAK50689.1"/>
    <property type="molecule type" value="Genomic_DNA"/>
</dbReference>
<dbReference type="HOGENOM" id="CLU_1999398_0_0_0"/>
<dbReference type="AlphaFoldDB" id="A0A0S6VYK2"/>
<proteinExistence type="predicted"/>
<name>A0A0S6VYK2_9BACT</name>
<accession>A0A0S6VYK2</accession>
<dbReference type="Proteomes" id="UP000030700">
    <property type="component" value="Unassembled WGS sequence"/>
</dbReference>
<keyword evidence="2" id="KW-1185">Reference proteome</keyword>
<protein>
    <submittedName>
        <fullName evidence="1">Uncharacterized protein</fullName>
    </submittedName>
</protein>